<accession>A0A897N3G8</accession>
<gene>
    <name evidence="1" type="ORF">HSR121_0957</name>
</gene>
<evidence type="ECO:0000313" key="2">
    <source>
        <dbReference type="Proteomes" id="UP000663525"/>
    </source>
</evidence>
<dbReference type="EMBL" id="CP064787">
    <property type="protein sequence ID" value="QSG05305.1"/>
    <property type="molecule type" value="Genomic_DNA"/>
</dbReference>
<dbReference type="Proteomes" id="UP000663525">
    <property type="component" value="Chromosome"/>
</dbReference>
<name>A0A897N3G8_9EURY</name>
<dbReference type="GeneID" id="68854586"/>
<sequence length="369" mass="40287">MSNSNEQEAYAAANLRERLKKVDLSDTSEAYPHAGLVHDDRRLQVLNLLALATDGDIQDSEAYQDLVQPSGTETVNQAVDEGNVSQMQFTVGLVDHSKDGDEAKMRVARTLALEGSIALVNGPPGAGKTALALDAARIWKALTNGIVVSNIHEWDGTDVAVTTSDELLDAMQDHRGQVLGLIDEGSQTLTTKGQDTEGTNKFAKDLKMVRKKQDGDRYAKQGSVMIVGHERSDTGAPIRRLATLVAEKPSRRDPGRMVIYESEGGRDRLDKAAEYQGVTDTPEDYDEHEASQFEVILEDSEDDDGDDQDTTRDMAIATAIRAVKPWTDDAGVSYREAGDIAGYSAGWVSDRVSEWREGQHRDLVNDPTA</sequence>
<evidence type="ECO:0000313" key="1">
    <source>
        <dbReference type="EMBL" id="QSG05305.1"/>
    </source>
</evidence>
<dbReference type="RefSeq" id="WP_229115089.1">
    <property type="nucleotide sequence ID" value="NZ_CP064787.1"/>
</dbReference>
<dbReference type="AlphaFoldDB" id="A0A897N3G8"/>
<proteinExistence type="predicted"/>
<dbReference type="InterPro" id="IPR027417">
    <property type="entry name" value="P-loop_NTPase"/>
</dbReference>
<dbReference type="SUPFAM" id="SSF52540">
    <property type="entry name" value="P-loop containing nucleoside triphosphate hydrolases"/>
    <property type="match status" value="1"/>
</dbReference>
<protein>
    <submittedName>
        <fullName evidence="1">Putative ATPase, AAA+ superfamily</fullName>
    </submittedName>
</protein>
<reference evidence="1" key="1">
    <citation type="submission" date="2020-11" db="EMBL/GenBank/DDBJ databases">
        <title>Carbohydrate-dependent, anaerobic sulfur respiration: A novel catabolism in halophilic archaea.</title>
        <authorList>
            <person name="Sorokin D.Y."/>
            <person name="Messina E."/>
            <person name="Smedile F."/>
            <person name="La Cono V."/>
            <person name="Hallsworth J.E."/>
            <person name="Yakimov M.M."/>
        </authorList>
    </citation>
    <scope>NUCLEOTIDE SEQUENCE</scope>
    <source>
        <strain evidence="1">HSR12-1</strain>
    </source>
</reference>
<organism evidence="1 2">
    <name type="scientific">Halapricum desulfuricans</name>
    <dbReference type="NCBI Taxonomy" id="2841257"/>
    <lineage>
        <taxon>Archaea</taxon>
        <taxon>Methanobacteriati</taxon>
        <taxon>Methanobacteriota</taxon>
        <taxon>Stenosarchaea group</taxon>
        <taxon>Halobacteria</taxon>
        <taxon>Halobacteriales</taxon>
        <taxon>Haloarculaceae</taxon>
        <taxon>Halapricum</taxon>
    </lineage>
</organism>